<dbReference type="Pfam" id="PF13855">
    <property type="entry name" value="LRR_8"/>
    <property type="match status" value="1"/>
</dbReference>
<dbReference type="Proteomes" id="UP001187192">
    <property type="component" value="Unassembled WGS sequence"/>
</dbReference>
<comment type="subcellular location">
    <subcellularLocation>
        <location evidence="1">Cell envelope</location>
    </subcellularLocation>
</comment>
<keyword evidence="8" id="KW-1185">Reference proteome</keyword>
<dbReference type="AlphaFoldDB" id="A0AA88A213"/>
<evidence type="ECO:0000256" key="2">
    <source>
        <dbReference type="ARBA" id="ARBA00022614"/>
    </source>
</evidence>
<comment type="similarity">
    <text evidence="4">Belongs to the polygalacturonase-inhibiting protein family.</text>
</comment>
<evidence type="ECO:0000256" key="3">
    <source>
        <dbReference type="ARBA" id="ARBA00022737"/>
    </source>
</evidence>
<keyword evidence="3" id="KW-0677">Repeat</keyword>
<dbReference type="Gramene" id="FCD_00016173-RA">
    <property type="protein sequence ID" value="FCD_00016173-RA:cds"/>
    <property type="gene ID" value="FCD_00016173"/>
</dbReference>
<feature type="signal peptide" evidence="5">
    <location>
        <begin position="1"/>
        <end position="20"/>
    </location>
</feature>
<dbReference type="PANTHER" id="PTHR48059">
    <property type="entry name" value="POLYGALACTURONASE INHIBITOR 1"/>
    <property type="match status" value="1"/>
</dbReference>
<evidence type="ECO:0000313" key="7">
    <source>
        <dbReference type="EMBL" id="GMN44210.1"/>
    </source>
</evidence>
<feature type="domain" description="Leucine-rich repeat-containing N-terminal plant-type" evidence="6">
    <location>
        <begin position="40"/>
        <end position="75"/>
    </location>
</feature>
<dbReference type="Gene3D" id="3.80.10.10">
    <property type="entry name" value="Ribonuclease Inhibitor"/>
    <property type="match status" value="1"/>
</dbReference>
<reference evidence="7" key="1">
    <citation type="submission" date="2023-07" db="EMBL/GenBank/DDBJ databases">
        <title>draft genome sequence of fig (Ficus carica).</title>
        <authorList>
            <person name="Takahashi T."/>
            <person name="Nishimura K."/>
        </authorList>
    </citation>
    <scope>NUCLEOTIDE SEQUENCE</scope>
</reference>
<dbReference type="EMBL" id="BTGU01000018">
    <property type="protein sequence ID" value="GMN44210.1"/>
    <property type="molecule type" value="Genomic_DNA"/>
</dbReference>
<keyword evidence="5" id="KW-0732">Signal</keyword>
<organism evidence="7 8">
    <name type="scientific">Ficus carica</name>
    <name type="common">Common fig</name>
    <dbReference type="NCBI Taxonomy" id="3494"/>
    <lineage>
        <taxon>Eukaryota</taxon>
        <taxon>Viridiplantae</taxon>
        <taxon>Streptophyta</taxon>
        <taxon>Embryophyta</taxon>
        <taxon>Tracheophyta</taxon>
        <taxon>Spermatophyta</taxon>
        <taxon>Magnoliopsida</taxon>
        <taxon>eudicotyledons</taxon>
        <taxon>Gunneridae</taxon>
        <taxon>Pentapetalae</taxon>
        <taxon>rosids</taxon>
        <taxon>fabids</taxon>
        <taxon>Rosales</taxon>
        <taxon>Moraceae</taxon>
        <taxon>Ficeae</taxon>
        <taxon>Ficus</taxon>
    </lineage>
</organism>
<gene>
    <name evidence="7" type="ORF">TIFTF001_013406</name>
</gene>
<dbReference type="PANTHER" id="PTHR48059:SF30">
    <property type="entry name" value="OS06G0587000 PROTEIN"/>
    <property type="match status" value="1"/>
</dbReference>
<protein>
    <recommendedName>
        <fullName evidence="6">Leucine-rich repeat-containing N-terminal plant-type domain-containing protein</fullName>
    </recommendedName>
</protein>
<dbReference type="InterPro" id="IPR032675">
    <property type="entry name" value="LRR_dom_sf"/>
</dbReference>
<evidence type="ECO:0000313" key="8">
    <source>
        <dbReference type="Proteomes" id="UP001187192"/>
    </source>
</evidence>
<dbReference type="InterPro" id="IPR051848">
    <property type="entry name" value="PGIP"/>
</dbReference>
<evidence type="ECO:0000259" key="6">
    <source>
        <dbReference type="Pfam" id="PF08263"/>
    </source>
</evidence>
<dbReference type="FunFam" id="3.80.10.10:FF:000383">
    <property type="entry name" value="Leucine-rich repeat receptor protein kinase EMS1"/>
    <property type="match status" value="1"/>
</dbReference>
<comment type="caution">
    <text evidence="7">The sequence shown here is derived from an EMBL/GenBank/DDBJ whole genome shotgun (WGS) entry which is preliminary data.</text>
</comment>
<sequence length="228" mass="25121">MGVTFNLLAILFLVVLVAEASHVDVSSGKTEYSDDVTCIESEKQALLRFKRDLVEPANRLLSWVGEDSDCYKWAGMISREDYPPTWESLEFEPSWSSRSRVNDPIPCGLRNMTLLKILDLSDNDVNTPIPKRLYGLGKLQRLFLSSNDLQGVVSSAIGNLTSIVSLDFSFNALEGKIPPAMGNLCNLESISLGGNRFGGKVSDAFKSLSGCKPNRLQETAIGWEFIHG</sequence>
<dbReference type="InterPro" id="IPR013210">
    <property type="entry name" value="LRR_N_plant-typ"/>
</dbReference>
<dbReference type="InterPro" id="IPR001611">
    <property type="entry name" value="Leu-rich_rpt"/>
</dbReference>
<proteinExistence type="inferred from homology"/>
<name>A0AA88A213_FICCA</name>
<dbReference type="SUPFAM" id="SSF52058">
    <property type="entry name" value="L domain-like"/>
    <property type="match status" value="1"/>
</dbReference>
<feature type="chain" id="PRO_5041708858" description="Leucine-rich repeat-containing N-terminal plant-type domain-containing protein" evidence="5">
    <location>
        <begin position="21"/>
        <end position="228"/>
    </location>
</feature>
<evidence type="ECO:0000256" key="4">
    <source>
        <dbReference type="ARBA" id="ARBA00038043"/>
    </source>
</evidence>
<evidence type="ECO:0000256" key="1">
    <source>
        <dbReference type="ARBA" id="ARBA00004196"/>
    </source>
</evidence>
<dbReference type="Pfam" id="PF08263">
    <property type="entry name" value="LRRNT_2"/>
    <property type="match status" value="1"/>
</dbReference>
<keyword evidence="2" id="KW-0433">Leucine-rich repeat</keyword>
<evidence type="ECO:0000256" key="5">
    <source>
        <dbReference type="SAM" id="SignalP"/>
    </source>
</evidence>
<accession>A0AA88A213</accession>